<reference evidence="1 2" key="1">
    <citation type="submission" date="2018-07" db="EMBL/GenBank/DDBJ databases">
        <title>Genomic Encyclopedia of Type Strains, Phase III (KMG-III): the genomes of soil and plant-associated and newly described type strains.</title>
        <authorList>
            <person name="Whitman W."/>
        </authorList>
    </citation>
    <scope>NUCLEOTIDE SEQUENCE [LARGE SCALE GENOMIC DNA]</scope>
    <source>
        <strain evidence="1 2">CECT 7287</strain>
    </source>
</reference>
<dbReference type="InterPro" id="IPR025234">
    <property type="entry name" value="YjzH-like"/>
</dbReference>
<name>A0A3D9KIT7_9BACL</name>
<dbReference type="Proteomes" id="UP000256977">
    <property type="component" value="Unassembled WGS sequence"/>
</dbReference>
<dbReference type="EMBL" id="QRDZ01000003">
    <property type="protein sequence ID" value="RED86220.1"/>
    <property type="molecule type" value="Genomic_DNA"/>
</dbReference>
<proteinExistence type="predicted"/>
<dbReference type="RefSeq" id="WP_116059364.1">
    <property type="nucleotide sequence ID" value="NZ_QRDZ01000003.1"/>
</dbReference>
<evidence type="ECO:0000313" key="1">
    <source>
        <dbReference type="EMBL" id="RED86220.1"/>
    </source>
</evidence>
<sequence length="70" mass="8181">MAKWEYKSLEFFIEKVGRGFFDTTRLNLTKFDQEINQMGEEGWELVNTMTTSDHQGTTGQIVSVFKRLKS</sequence>
<gene>
    <name evidence="1" type="ORF">DFP98_10372</name>
</gene>
<keyword evidence="2" id="KW-1185">Reference proteome</keyword>
<comment type="caution">
    <text evidence="1">The sequence shown here is derived from an EMBL/GenBank/DDBJ whole genome shotgun (WGS) entry which is preliminary data.</text>
</comment>
<protein>
    <submittedName>
        <fullName evidence="1">Uncharacterized protein DUF4177</fullName>
    </submittedName>
</protein>
<dbReference type="AlphaFoldDB" id="A0A3D9KIT7"/>
<evidence type="ECO:0000313" key="2">
    <source>
        <dbReference type="Proteomes" id="UP000256977"/>
    </source>
</evidence>
<dbReference type="Pfam" id="PF13783">
    <property type="entry name" value="DUF4177"/>
    <property type="match status" value="1"/>
</dbReference>
<organism evidence="1 2">
    <name type="scientific">Cohnella phaseoli</name>
    <dbReference type="NCBI Taxonomy" id="456490"/>
    <lineage>
        <taxon>Bacteria</taxon>
        <taxon>Bacillati</taxon>
        <taxon>Bacillota</taxon>
        <taxon>Bacilli</taxon>
        <taxon>Bacillales</taxon>
        <taxon>Paenibacillaceae</taxon>
        <taxon>Cohnella</taxon>
    </lineage>
</organism>
<dbReference type="OrthoDB" id="5432776at2"/>
<accession>A0A3D9KIT7</accession>